<dbReference type="PROSITE" id="PS00028">
    <property type="entry name" value="ZINC_FINGER_C2H2_1"/>
    <property type="match status" value="1"/>
</dbReference>
<dbReference type="Proteomes" id="UP000054549">
    <property type="component" value="Unassembled WGS sequence"/>
</dbReference>
<dbReference type="EMBL" id="KN818244">
    <property type="protein sequence ID" value="KIL65099.1"/>
    <property type="molecule type" value="Genomic_DNA"/>
</dbReference>
<dbReference type="STRING" id="946122.A0A0C2TE55"/>
<feature type="compositionally biased region" description="Low complexity" evidence="1">
    <location>
        <begin position="300"/>
        <end position="311"/>
    </location>
</feature>
<accession>A0A0C2TE55</accession>
<dbReference type="AlphaFoldDB" id="A0A0C2TE55"/>
<reference evidence="3 4" key="1">
    <citation type="submission" date="2014-04" db="EMBL/GenBank/DDBJ databases">
        <title>Evolutionary Origins and Diversification of the Mycorrhizal Mutualists.</title>
        <authorList>
            <consortium name="DOE Joint Genome Institute"/>
            <consortium name="Mycorrhizal Genomics Consortium"/>
            <person name="Kohler A."/>
            <person name="Kuo A."/>
            <person name="Nagy L.G."/>
            <person name="Floudas D."/>
            <person name="Copeland A."/>
            <person name="Barry K.W."/>
            <person name="Cichocki N."/>
            <person name="Veneault-Fourrey C."/>
            <person name="LaButti K."/>
            <person name="Lindquist E.A."/>
            <person name="Lipzen A."/>
            <person name="Lundell T."/>
            <person name="Morin E."/>
            <person name="Murat C."/>
            <person name="Riley R."/>
            <person name="Ohm R."/>
            <person name="Sun H."/>
            <person name="Tunlid A."/>
            <person name="Henrissat B."/>
            <person name="Grigoriev I.V."/>
            <person name="Hibbett D.S."/>
            <person name="Martin F."/>
        </authorList>
    </citation>
    <scope>NUCLEOTIDE SEQUENCE [LARGE SCALE GENOMIC DNA]</scope>
    <source>
        <strain evidence="3 4">Koide BX008</strain>
    </source>
</reference>
<dbReference type="OrthoDB" id="654211at2759"/>
<name>A0A0C2TE55_AMAMK</name>
<evidence type="ECO:0000256" key="1">
    <source>
        <dbReference type="SAM" id="MobiDB-lite"/>
    </source>
</evidence>
<keyword evidence="4" id="KW-1185">Reference proteome</keyword>
<evidence type="ECO:0000259" key="2">
    <source>
        <dbReference type="PROSITE" id="PS00028"/>
    </source>
</evidence>
<feature type="region of interest" description="Disordered" evidence="1">
    <location>
        <begin position="278"/>
        <end position="313"/>
    </location>
</feature>
<dbReference type="SMART" id="SM00355">
    <property type="entry name" value="ZnF_C2H2"/>
    <property type="match status" value="3"/>
</dbReference>
<proteinExistence type="predicted"/>
<evidence type="ECO:0000313" key="3">
    <source>
        <dbReference type="EMBL" id="KIL65099.1"/>
    </source>
</evidence>
<organism evidence="3 4">
    <name type="scientific">Amanita muscaria (strain Koide BX008)</name>
    <dbReference type="NCBI Taxonomy" id="946122"/>
    <lineage>
        <taxon>Eukaryota</taxon>
        <taxon>Fungi</taxon>
        <taxon>Dikarya</taxon>
        <taxon>Basidiomycota</taxon>
        <taxon>Agaricomycotina</taxon>
        <taxon>Agaricomycetes</taxon>
        <taxon>Agaricomycetidae</taxon>
        <taxon>Agaricales</taxon>
        <taxon>Pluteineae</taxon>
        <taxon>Amanitaceae</taxon>
        <taxon>Amanita</taxon>
    </lineage>
</organism>
<dbReference type="InParanoid" id="A0A0C2TE55"/>
<feature type="domain" description="C2H2-type" evidence="2">
    <location>
        <begin position="14"/>
        <end position="34"/>
    </location>
</feature>
<dbReference type="Gene3D" id="3.30.160.60">
    <property type="entry name" value="Classic Zinc Finger"/>
    <property type="match status" value="1"/>
</dbReference>
<evidence type="ECO:0000313" key="4">
    <source>
        <dbReference type="Proteomes" id="UP000054549"/>
    </source>
</evidence>
<gene>
    <name evidence="3" type="ORF">M378DRAFT_10981</name>
</gene>
<dbReference type="InterPro" id="IPR013087">
    <property type="entry name" value="Znf_C2H2_type"/>
</dbReference>
<dbReference type="HOGENOM" id="CLU_692558_0_0_1"/>
<protein>
    <recommendedName>
        <fullName evidence="2">C2H2-type domain-containing protein</fullName>
    </recommendedName>
</protein>
<sequence length="398" mass="44127">MTRPRTRPENKDPCSICGKVVKYKSDVARHFLQHAPNVEDLKTRCPWPNCNYKTLQKSNVSTHMIRSHGRKKIYFCSADPSCTFSALDQQTVNRHKRVHSIEDETLSPVVPELPQPDVTEARASGSSPAVSGEGFAFDASYQHISQGGFTNVDQDLWDINHIMQFASMPPSAPNAEPVSAPSYRPLSQEYCQPLSQESYQPLSWEDYYSINQCLAEMAHNGTVPSNAPNSQFASAIYQYGRQYAPRNNLASCSIPAWVQPSNNPALYNAYYQYEQQQTAPQQPPFLPGSNWEYIPENMPSSSGSSSSGASSLGDYSPDYGVPLEPFRRSLGDLPPDYGVPLEAFPPLSHPPSLNLNVPVQAAPVCQYDEPWDLGLQYYGNEMPGASNLDAQCLQLGSF</sequence>